<name>A0A9P8RHE0_9PEZI</name>
<comment type="caution">
    <text evidence="2">The sequence shown here is derived from an EMBL/GenBank/DDBJ whole genome shotgun (WGS) entry which is preliminary data.</text>
</comment>
<dbReference type="OrthoDB" id="245563at2759"/>
<proteinExistence type="predicted"/>
<protein>
    <submittedName>
        <fullName evidence="2">Uncharacterized protein</fullName>
    </submittedName>
</protein>
<evidence type="ECO:0000313" key="3">
    <source>
        <dbReference type="Proteomes" id="UP000758603"/>
    </source>
</evidence>
<accession>A0A9P8RHE0</accession>
<feature type="compositionally biased region" description="Polar residues" evidence="1">
    <location>
        <begin position="319"/>
        <end position="335"/>
    </location>
</feature>
<sequence>MDQLFQDDRQPIPTCELHGRRTCFVCLHSYNCDIDGGHDISLYYSSNKERRAAPCRGQDALFIPQLDAHLGLTAGLDGDSELPDGLKVEQEFDLRSIDITRPPEIAPRDEWFHHCKECDLVWLSGAEGDKAAATHPSHVAMRDKRTLVCWVKDGGYQFAPNSKYNGGVEHLQPREAFIGATVKMLRTARQEVLSDRVSTITASVRTNSHTFIGRASIFRIVVLLSNLDLVQFVTALGGCIWWKEWSETYRTLDGGMYHPAYRLGSYKLLHELEVEVELLARHGITVKWYLIDPLVIDTLSSPSVATPARSPESPMLPSINRNNSPDLSTAQECPNSSTSDLSGSSRLPASSISDIPTSPTQPPPEKVGTDVMQVDATEGQRVTEAEKV</sequence>
<organism evidence="2 3">
    <name type="scientific">Truncatella angustata</name>
    <dbReference type="NCBI Taxonomy" id="152316"/>
    <lineage>
        <taxon>Eukaryota</taxon>
        <taxon>Fungi</taxon>
        <taxon>Dikarya</taxon>
        <taxon>Ascomycota</taxon>
        <taxon>Pezizomycotina</taxon>
        <taxon>Sordariomycetes</taxon>
        <taxon>Xylariomycetidae</taxon>
        <taxon>Amphisphaeriales</taxon>
        <taxon>Sporocadaceae</taxon>
        <taxon>Truncatella</taxon>
    </lineage>
</organism>
<keyword evidence="3" id="KW-1185">Reference proteome</keyword>
<dbReference type="AlphaFoldDB" id="A0A9P8RHE0"/>
<reference evidence="2" key="1">
    <citation type="journal article" date="2021" name="Nat. Commun.">
        <title>Genetic determinants of endophytism in the Arabidopsis root mycobiome.</title>
        <authorList>
            <person name="Mesny F."/>
            <person name="Miyauchi S."/>
            <person name="Thiergart T."/>
            <person name="Pickel B."/>
            <person name="Atanasova L."/>
            <person name="Karlsson M."/>
            <person name="Huettel B."/>
            <person name="Barry K.W."/>
            <person name="Haridas S."/>
            <person name="Chen C."/>
            <person name="Bauer D."/>
            <person name="Andreopoulos W."/>
            <person name="Pangilinan J."/>
            <person name="LaButti K."/>
            <person name="Riley R."/>
            <person name="Lipzen A."/>
            <person name="Clum A."/>
            <person name="Drula E."/>
            <person name="Henrissat B."/>
            <person name="Kohler A."/>
            <person name="Grigoriev I.V."/>
            <person name="Martin F.M."/>
            <person name="Hacquard S."/>
        </authorList>
    </citation>
    <scope>NUCLEOTIDE SEQUENCE</scope>
    <source>
        <strain evidence="2">MPI-SDFR-AT-0073</strain>
    </source>
</reference>
<dbReference type="GeneID" id="70138439"/>
<evidence type="ECO:0000256" key="1">
    <source>
        <dbReference type="SAM" id="MobiDB-lite"/>
    </source>
</evidence>
<evidence type="ECO:0000313" key="2">
    <source>
        <dbReference type="EMBL" id="KAH6646059.1"/>
    </source>
</evidence>
<feature type="compositionally biased region" description="Polar residues" evidence="1">
    <location>
        <begin position="347"/>
        <end position="358"/>
    </location>
</feature>
<gene>
    <name evidence="2" type="ORF">BKA67DRAFT_92394</name>
</gene>
<feature type="region of interest" description="Disordered" evidence="1">
    <location>
        <begin position="306"/>
        <end position="388"/>
    </location>
</feature>
<dbReference type="RefSeq" id="XP_045952573.1">
    <property type="nucleotide sequence ID" value="XM_046109548.1"/>
</dbReference>
<dbReference type="EMBL" id="JAGPXC010000010">
    <property type="protein sequence ID" value="KAH6646059.1"/>
    <property type="molecule type" value="Genomic_DNA"/>
</dbReference>
<dbReference type="Proteomes" id="UP000758603">
    <property type="component" value="Unassembled WGS sequence"/>
</dbReference>
<feature type="compositionally biased region" description="Low complexity" evidence="1">
    <location>
        <begin position="336"/>
        <end position="345"/>
    </location>
</feature>